<dbReference type="InterPro" id="IPR051527">
    <property type="entry name" value="KLR_subfamily_B"/>
</dbReference>
<dbReference type="GO" id="GO:0009986">
    <property type="term" value="C:cell surface"/>
    <property type="evidence" value="ECO:0007669"/>
    <property type="project" value="TreeGrafter"/>
</dbReference>
<dbReference type="AlphaFoldDB" id="A0A8T1S055"/>
<dbReference type="PANTHER" id="PTHR46784:SF1">
    <property type="entry name" value="KILLER CELL LECTIN-LIKE RECEPTOR SUBFAMILY B MEMBER 1"/>
    <property type="match status" value="1"/>
</dbReference>
<name>A0A8T1S055_CHESE</name>
<organism evidence="8 9">
    <name type="scientific">Chelydra serpentina</name>
    <name type="common">Snapping turtle</name>
    <name type="synonym">Testudo serpentina</name>
    <dbReference type="NCBI Taxonomy" id="8475"/>
    <lineage>
        <taxon>Eukaryota</taxon>
        <taxon>Metazoa</taxon>
        <taxon>Chordata</taxon>
        <taxon>Craniata</taxon>
        <taxon>Vertebrata</taxon>
        <taxon>Euteleostomi</taxon>
        <taxon>Archelosauria</taxon>
        <taxon>Testudinata</taxon>
        <taxon>Testudines</taxon>
        <taxon>Cryptodira</taxon>
        <taxon>Durocryptodira</taxon>
        <taxon>Americhelydia</taxon>
        <taxon>Chelydroidea</taxon>
        <taxon>Chelydridae</taxon>
        <taxon>Chelydra</taxon>
    </lineage>
</organism>
<dbReference type="SMART" id="SM00034">
    <property type="entry name" value="CLECT"/>
    <property type="match status" value="1"/>
</dbReference>
<keyword evidence="3" id="KW-0735">Signal-anchor</keyword>
<evidence type="ECO:0000256" key="5">
    <source>
        <dbReference type="ARBA" id="ARBA00023157"/>
    </source>
</evidence>
<keyword evidence="4" id="KW-0812">Transmembrane</keyword>
<feature type="domain" description="C-type lectin" evidence="7">
    <location>
        <begin position="73"/>
        <end position="182"/>
    </location>
</feature>
<comment type="caution">
    <text evidence="8">The sequence shown here is derived from an EMBL/GenBank/DDBJ whole genome shotgun (WGS) entry which is preliminary data.</text>
</comment>
<dbReference type="Gene3D" id="3.10.100.10">
    <property type="entry name" value="Mannose-Binding Protein A, subunit A"/>
    <property type="match status" value="1"/>
</dbReference>
<dbReference type="InterPro" id="IPR016187">
    <property type="entry name" value="CTDL_fold"/>
</dbReference>
<proteinExistence type="predicted"/>
<comment type="subcellular location">
    <subcellularLocation>
        <location evidence="1">Membrane</location>
        <topology evidence="1">Single-pass type II membrane protein</topology>
    </subcellularLocation>
</comment>
<sequence>SQSVSEKGQTLAAPGSDGAGSRDPPTPPGSTDPSTAECSARLERFRSQLCHPAPPGPAGGSGCKLCPTDWQLRGDKCYWVGRESKTWSESRADCSARGSQLLVIRDREELESLRALTRGMSQFWVGLSVSSPEKAWTWLNGSRLDQTQFPVSGPAEGNSCGAVEGNQIRSETCSSAFQWICQRDAVPL</sequence>
<dbReference type="OrthoDB" id="538816at2759"/>
<dbReference type="CDD" id="cd03593">
    <property type="entry name" value="CLECT_NK_receptors_like"/>
    <property type="match status" value="1"/>
</dbReference>
<dbReference type="GO" id="GO:0042269">
    <property type="term" value="P:regulation of natural killer cell mediated cytotoxicity"/>
    <property type="evidence" value="ECO:0007669"/>
    <property type="project" value="TreeGrafter"/>
</dbReference>
<keyword evidence="4" id="KW-0472">Membrane</keyword>
<keyword evidence="4" id="KW-1133">Transmembrane helix</keyword>
<feature type="region of interest" description="Disordered" evidence="6">
    <location>
        <begin position="1"/>
        <end position="38"/>
    </location>
</feature>
<dbReference type="Proteomes" id="UP000765507">
    <property type="component" value="Unassembled WGS sequence"/>
</dbReference>
<dbReference type="InterPro" id="IPR001304">
    <property type="entry name" value="C-type_lectin-like"/>
</dbReference>
<evidence type="ECO:0000313" key="8">
    <source>
        <dbReference type="EMBL" id="KAG6922409.1"/>
    </source>
</evidence>
<dbReference type="InterPro" id="IPR033992">
    <property type="entry name" value="NKR-like_CTLD"/>
</dbReference>
<dbReference type="InterPro" id="IPR016186">
    <property type="entry name" value="C-type_lectin-like/link_sf"/>
</dbReference>
<evidence type="ECO:0000256" key="2">
    <source>
        <dbReference type="ARBA" id="ARBA00022734"/>
    </source>
</evidence>
<reference evidence="8 9" key="1">
    <citation type="journal article" date="2020" name="G3 (Bethesda)">
        <title>Draft Genome of the Common Snapping Turtle, Chelydra serpentina, a Model for Phenotypic Plasticity in Reptiles.</title>
        <authorList>
            <person name="Das D."/>
            <person name="Singh S.K."/>
            <person name="Bierstedt J."/>
            <person name="Erickson A."/>
            <person name="Galli G.L.J."/>
            <person name="Crossley D.A. 2nd"/>
            <person name="Rhen T."/>
        </authorList>
    </citation>
    <scope>NUCLEOTIDE SEQUENCE [LARGE SCALE GENOMIC DNA]</scope>
    <source>
        <strain evidence="8">KW</strain>
    </source>
</reference>
<evidence type="ECO:0000256" key="6">
    <source>
        <dbReference type="SAM" id="MobiDB-lite"/>
    </source>
</evidence>
<dbReference type="Pfam" id="PF00059">
    <property type="entry name" value="Lectin_C"/>
    <property type="match status" value="1"/>
</dbReference>
<evidence type="ECO:0000259" key="7">
    <source>
        <dbReference type="PROSITE" id="PS50041"/>
    </source>
</evidence>
<evidence type="ECO:0000256" key="3">
    <source>
        <dbReference type="ARBA" id="ARBA00022968"/>
    </source>
</evidence>
<dbReference type="SUPFAM" id="SSF56436">
    <property type="entry name" value="C-type lectin-like"/>
    <property type="match status" value="1"/>
</dbReference>
<dbReference type="PANTHER" id="PTHR46784">
    <property type="entry name" value="KILLER CELL LECTIN-LIKE RECEPTOR SUBFAMILY B MEMBER 1"/>
    <property type="match status" value="1"/>
</dbReference>
<keyword evidence="9" id="KW-1185">Reference proteome</keyword>
<accession>A0A8T1S055</accession>
<keyword evidence="5" id="KW-1015">Disulfide bond</keyword>
<dbReference type="PROSITE" id="PS50041">
    <property type="entry name" value="C_TYPE_LECTIN_2"/>
    <property type="match status" value="1"/>
</dbReference>
<protein>
    <submittedName>
        <fullName evidence="8">Killer cell lectin like receptor F1</fullName>
    </submittedName>
</protein>
<dbReference type="GO" id="GO:0005886">
    <property type="term" value="C:plasma membrane"/>
    <property type="evidence" value="ECO:0007669"/>
    <property type="project" value="TreeGrafter"/>
</dbReference>
<evidence type="ECO:0000313" key="9">
    <source>
        <dbReference type="Proteomes" id="UP000765507"/>
    </source>
</evidence>
<evidence type="ECO:0000256" key="1">
    <source>
        <dbReference type="ARBA" id="ARBA00004606"/>
    </source>
</evidence>
<keyword evidence="8" id="KW-0675">Receptor</keyword>
<evidence type="ECO:0000256" key="4">
    <source>
        <dbReference type="ARBA" id="ARBA00022989"/>
    </source>
</evidence>
<dbReference type="GO" id="GO:0038023">
    <property type="term" value="F:signaling receptor activity"/>
    <property type="evidence" value="ECO:0007669"/>
    <property type="project" value="TreeGrafter"/>
</dbReference>
<keyword evidence="2" id="KW-0430">Lectin</keyword>
<feature type="non-terminal residue" evidence="8">
    <location>
        <position position="188"/>
    </location>
</feature>
<dbReference type="EMBL" id="JAHGAV010001322">
    <property type="protein sequence ID" value="KAG6922409.1"/>
    <property type="molecule type" value="Genomic_DNA"/>
</dbReference>
<gene>
    <name evidence="8" type="ORF">G0U57_002638</name>
</gene>
<dbReference type="GO" id="GO:0030246">
    <property type="term" value="F:carbohydrate binding"/>
    <property type="evidence" value="ECO:0007669"/>
    <property type="project" value="UniProtKB-KW"/>
</dbReference>